<dbReference type="PANTHER" id="PTHR47354:SF1">
    <property type="entry name" value="CARNITINE MONOOXYGENASE REDUCTASE SUBUNIT"/>
    <property type="match status" value="1"/>
</dbReference>
<protein>
    <recommendedName>
        <fullName evidence="13">Vanillate O-demethylase ferredoxin subunit</fullName>
    </recommendedName>
</protein>
<dbReference type="Pfam" id="PF00111">
    <property type="entry name" value="Fer2"/>
    <property type="match status" value="1"/>
</dbReference>
<proteinExistence type="predicted"/>
<dbReference type="EMBL" id="LBNE01000008">
    <property type="protein sequence ID" value="KKO71216.1"/>
    <property type="molecule type" value="Genomic_DNA"/>
</dbReference>
<evidence type="ECO:0000256" key="7">
    <source>
        <dbReference type="ARBA" id="ARBA00023004"/>
    </source>
</evidence>
<keyword evidence="6" id="KW-0560">Oxidoreductase</keyword>
<dbReference type="InterPro" id="IPR012675">
    <property type="entry name" value="Beta-grasp_dom_sf"/>
</dbReference>
<dbReference type="InterPro" id="IPR017938">
    <property type="entry name" value="Riboflavin_synthase-like_b-brl"/>
</dbReference>
<comment type="cofactor">
    <cofactor evidence="1">
        <name>FMN</name>
        <dbReference type="ChEBI" id="CHEBI:58210"/>
    </cofactor>
</comment>
<dbReference type="InterPro" id="IPR039261">
    <property type="entry name" value="FNR_nucleotide-bd"/>
</dbReference>
<dbReference type="GO" id="GO:0051537">
    <property type="term" value="F:2 iron, 2 sulfur cluster binding"/>
    <property type="evidence" value="ECO:0007669"/>
    <property type="project" value="UniProtKB-KW"/>
</dbReference>
<evidence type="ECO:0000256" key="8">
    <source>
        <dbReference type="ARBA" id="ARBA00023014"/>
    </source>
</evidence>
<evidence type="ECO:0000259" key="10">
    <source>
        <dbReference type="PROSITE" id="PS51384"/>
    </source>
</evidence>
<dbReference type="CDD" id="cd06185">
    <property type="entry name" value="PDR_like"/>
    <property type="match status" value="1"/>
</dbReference>
<gene>
    <name evidence="11" type="ORF">AAV32_11660</name>
</gene>
<dbReference type="SUPFAM" id="SSF54292">
    <property type="entry name" value="2Fe-2S ferredoxin-like"/>
    <property type="match status" value="1"/>
</dbReference>
<dbReference type="CDD" id="cd00207">
    <property type="entry name" value="fer2"/>
    <property type="match status" value="1"/>
</dbReference>
<dbReference type="InterPro" id="IPR050415">
    <property type="entry name" value="MRET"/>
</dbReference>
<comment type="caution">
    <text evidence="11">The sequence shown here is derived from an EMBL/GenBank/DDBJ whole genome shotgun (WGS) entry which is preliminary data.</text>
</comment>
<keyword evidence="3" id="KW-0288">FMN</keyword>
<dbReference type="PROSITE" id="PS00197">
    <property type="entry name" value="2FE2S_FER_1"/>
    <property type="match status" value="1"/>
</dbReference>
<dbReference type="Gene3D" id="3.10.20.30">
    <property type="match status" value="1"/>
</dbReference>
<accession>A0A171KQP9</accession>
<name>A0A171KQP9_9BURK</name>
<dbReference type="Gene3D" id="2.40.30.10">
    <property type="entry name" value="Translation factors"/>
    <property type="match status" value="1"/>
</dbReference>
<evidence type="ECO:0000256" key="6">
    <source>
        <dbReference type="ARBA" id="ARBA00023002"/>
    </source>
</evidence>
<keyword evidence="5" id="KW-0479">Metal-binding</keyword>
<dbReference type="InterPro" id="IPR036010">
    <property type="entry name" value="2Fe-2S_ferredoxin-like_sf"/>
</dbReference>
<dbReference type="GO" id="GO:0016491">
    <property type="term" value="F:oxidoreductase activity"/>
    <property type="evidence" value="ECO:0007669"/>
    <property type="project" value="UniProtKB-KW"/>
</dbReference>
<dbReference type="STRING" id="206506.AAV32_11660"/>
<dbReference type="PRINTS" id="PR00409">
    <property type="entry name" value="PHDIOXRDTASE"/>
</dbReference>
<dbReference type="PROSITE" id="PS51085">
    <property type="entry name" value="2FE2S_FER_2"/>
    <property type="match status" value="1"/>
</dbReference>
<dbReference type="GO" id="GO:0046872">
    <property type="term" value="F:metal ion binding"/>
    <property type="evidence" value="ECO:0007669"/>
    <property type="project" value="UniProtKB-KW"/>
</dbReference>
<dbReference type="Proteomes" id="UP000078084">
    <property type="component" value="Unassembled WGS sequence"/>
</dbReference>
<dbReference type="OrthoDB" id="544091at2"/>
<evidence type="ECO:0000256" key="3">
    <source>
        <dbReference type="ARBA" id="ARBA00022643"/>
    </source>
</evidence>
<keyword evidence="12" id="KW-1185">Reference proteome</keyword>
<feature type="domain" description="2Fe-2S ferredoxin-type" evidence="9">
    <location>
        <begin position="232"/>
        <end position="317"/>
    </location>
</feature>
<evidence type="ECO:0000259" key="9">
    <source>
        <dbReference type="PROSITE" id="PS51085"/>
    </source>
</evidence>
<dbReference type="RefSeq" id="WP_068372136.1">
    <property type="nucleotide sequence ID" value="NZ_CP033936.1"/>
</dbReference>
<keyword evidence="2" id="KW-0285">Flavoprotein</keyword>
<reference evidence="11 12" key="1">
    <citation type="submission" date="2015-04" db="EMBL/GenBank/DDBJ databases">
        <title>Genome sequence of Kerstersia gyiorum CG1.</title>
        <authorList>
            <person name="Greninger A.L."/>
            <person name="Kozyreva V."/>
            <person name="Chaturvedi V."/>
        </authorList>
    </citation>
    <scope>NUCLEOTIDE SEQUENCE [LARGE SCALE GENOMIC DNA]</scope>
    <source>
        <strain evidence="11 12">CG1</strain>
    </source>
</reference>
<dbReference type="PATRIC" id="fig|206506.3.peg.2483"/>
<dbReference type="AlphaFoldDB" id="A0A171KQP9"/>
<dbReference type="PANTHER" id="PTHR47354">
    <property type="entry name" value="NADH OXIDOREDUCTASE HCR"/>
    <property type="match status" value="1"/>
</dbReference>
<dbReference type="InterPro" id="IPR006058">
    <property type="entry name" value="2Fe2S_fd_BS"/>
</dbReference>
<evidence type="ECO:0000313" key="11">
    <source>
        <dbReference type="EMBL" id="KKO71216.1"/>
    </source>
</evidence>
<evidence type="ECO:0000256" key="2">
    <source>
        <dbReference type="ARBA" id="ARBA00022630"/>
    </source>
</evidence>
<evidence type="ECO:0000256" key="4">
    <source>
        <dbReference type="ARBA" id="ARBA00022714"/>
    </source>
</evidence>
<keyword evidence="8" id="KW-0411">Iron-sulfur</keyword>
<organism evidence="11 12">
    <name type="scientific">Kerstersia gyiorum</name>
    <dbReference type="NCBI Taxonomy" id="206506"/>
    <lineage>
        <taxon>Bacteria</taxon>
        <taxon>Pseudomonadati</taxon>
        <taxon>Pseudomonadota</taxon>
        <taxon>Betaproteobacteria</taxon>
        <taxon>Burkholderiales</taxon>
        <taxon>Alcaligenaceae</taxon>
        <taxon>Kerstersia</taxon>
    </lineage>
</organism>
<keyword evidence="7" id="KW-0408">Iron</keyword>
<dbReference type="InterPro" id="IPR017927">
    <property type="entry name" value="FAD-bd_FR_type"/>
</dbReference>
<dbReference type="GeneID" id="99726644"/>
<dbReference type="InterPro" id="IPR054582">
    <property type="entry name" value="DmmA-like_N"/>
</dbReference>
<dbReference type="SUPFAM" id="SSF63380">
    <property type="entry name" value="Riboflavin synthase domain-like"/>
    <property type="match status" value="1"/>
</dbReference>
<evidence type="ECO:0008006" key="13">
    <source>
        <dbReference type="Google" id="ProtNLM"/>
    </source>
</evidence>
<evidence type="ECO:0000256" key="1">
    <source>
        <dbReference type="ARBA" id="ARBA00001917"/>
    </source>
</evidence>
<feature type="domain" description="FAD-binding FR-type" evidence="10">
    <location>
        <begin position="1"/>
        <end position="103"/>
    </location>
</feature>
<dbReference type="Pfam" id="PF22290">
    <property type="entry name" value="DmmA-like_N"/>
    <property type="match status" value="1"/>
</dbReference>
<sequence length="317" mass="34238">MMTLTVTQKTREADDVFSFQLAASNGQPLPAYEAGAHIDLHLPQGQVRQYSLCMPSGAGQPGSYTVAVLRDPASRGGSIALHDQIRVGMTLMASPPRNLFALVPHAQKTLLFAGGIGITPILCMAQELAARQQDFELHYCCRSRSKAAFADFLESSAFADRAHLHFDDVSPLDVQACLKPPQAGQHLYVCGPNGFMQHVLTSASLCGWPETQLHREHFAAVPANRPQADIAFEVEIASTGAVHLIPPERSVFEVLDEAGIPLPVSCEQGVCGTCVTKLIAGTPDHRDQYLTAAEHARNDCFTPCCSRALSPRLVLDI</sequence>
<keyword evidence="4" id="KW-0001">2Fe-2S</keyword>
<dbReference type="Gene3D" id="3.40.50.80">
    <property type="entry name" value="Nucleotide-binding domain of ferredoxin-NADP reductase (FNR) module"/>
    <property type="match status" value="1"/>
</dbReference>
<dbReference type="PROSITE" id="PS51384">
    <property type="entry name" value="FAD_FR"/>
    <property type="match status" value="1"/>
</dbReference>
<dbReference type="InterPro" id="IPR001041">
    <property type="entry name" value="2Fe-2S_ferredoxin-type"/>
</dbReference>
<evidence type="ECO:0000313" key="12">
    <source>
        <dbReference type="Proteomes" id="UP000078084"/>
    </source>
</evidence>
<dbReference type="SUPFAM" id="SSF52343">
    <property type="entry name" value="Ferredoxin reductase-like, C-terminal NADP-linked domain"/>
    <property type="match status" value="1"/>
</dbReference>
<evidence type="ECO:0000256" key="5">
    <source>
        <dbReference type="ARBA" id="ARBA00022723"/>
    </source>
</evidence>